<feature type="coiled-coil region" evidence="1">
    <location>
        <begin position="245"/>
        <end position="292"/>
    </location>
</feature>
<sequence length="306" mass="34909">MTQTLKDLTKIVAELAKIAEIYSDDQDRMHKIVLAQLPIYAQRVLLSMCDVDDNGRYNLKLDLRASLTQIEDKAEGFYTDICDGETHQSLDDTIMEIVDALIDNGKNDHCFTSISLLVTKAQDALDALKKYSTEEFDWHYFAMETCEDDIEEANSELPSILEDVQSQLEDALTHTANDAFDRFRYDVKQLIADTDNIIGQLEGAYSDYCESIQAKTLEGYFDDACHEISEILFAFVLFLRPLCVVEFEEQKKKTAQNMIAELNRIAVLEKQNSELQQQLDVVKQANKDLEDLVKGFAEILDIMKQS</sequence>
<evidence type="ECO:0000313" key="2">
    <source>
        <dbReference type="EMBL" id="CAB5226077.1"/>
    </source>
</evidence>
<accession>A0A6J7X5E6</accession>
<dbReference type="EMBL" id="LR798356">
    <property type="protein sequence ID" value="CAB5226077.1"/>
    <property type="molecule type" value="Genomic_DNA"/>
</dbReference>
<proteinExistence type="predicted"/>
<keyword evidence="1" id="KW-0175">Coiled coil</keyword>
<organism evidence="2">
    <name type="scientific">uncultured Caudovirales phage</name>
    <dbReference type="NCBI Taxonomy" id="2100421"/>
    <lineage>
        <taxon>Viruses</taxon>
        <taxon>Duplodnaviria</taxon>
        <taxon>Heunggongvirae</taxon>
        <taxon>Uroviricota</taxon>
        <taxon>Caudoviricetes</taxon>
        <taxon>Peduoviridae</taxon>
        <taxon>Maltschvirus</taxon>
        <taxon>Maltschvirus maltsch</taxon>
    </lineage>
</organism>
<evidence type="ECO:0000256" key="1">
    <source>
        <dbReference type="SAM" id="Coils"/>
    </source>
</evidence>
<reference evidence="2" key="1">
    <citation type="submission" date="2020-05" db="EMBL/GenBank/DDBJ databases">
        <authorList>
            <person name="Chiriac C."/>
            <person name="Salcher M."/>
            <person name="Ghai R."/>
            <person name="Kavagutti S V."/>
        </authorList>
    </citation>
    <scope>NUCLEOTIDE SEQUENCE</scope>
</reference>
<gene>
    <name evidence="2" type="ORF">UFOVP755_41</name>
</gene>
<name>A0A6J7X5E6_9CAUD</name>
<protein>
    <submittedName>
        <fullName evidence="2">Uncharacterized protein</fullName>
    </submittedName>
</protein>